<evidence type="ECO:0000313" key="2">
    <source>
        <dbReference type="Proteomes" id="UP000004968"/>
    </source>
</evidence>
<protein>
    <submittedName>
        <fullName evidence="1">Uncharacterized protein</fullName>
    </submittedName>
</protein>
<organism evidence="1 2">
    <name type="scientific">Hungatella hathewayi DSM 13479</name>
    <dbReference type="NCBI Taxonomy" id="566550"/>
    <lineage>
        <taxon>Bacteria</taxon>
        <taxon>Bacillati</taxon>
        <taxon>Bacillota</taxon>
        <taxon>Clostridia</taxon>
        <taxon>Lachnospirales</taxon>
        <taxon>Lachnospiraceae</taxon>
        <taxon>Hungatella</taxon>
    </lineage>
</organism>
<dbReference type="Proteomes" id="UP000004968">
    <property type="component" value="Unassembled WGS sequence"/>
</dbReference>
<dbReference type="HOGENOM" id="CLU_3044178_0_0_9"/>
<dbReference type="AlphaFoldDB" id="D3AFF7"/>
<accession>D3AFF7</accession>
<proteinExistence type="predicted"/>
<evidence type="ECO:0000313" key="1">
    <source>
        <dbReference type="EMBL" id="EFC99450.1"/>
    </source>
</evidence>
<sequence length="54" mass="6248">MKTSGPYCLIRGRKEDRAEDLFEFSVLSFCNGKVLLLQKSPLVRRRTPRVSPDH</sequence>
<name>D3AFF7_9FIRM</name>
<gene>
    <name evidence="1" type="ORF">CLOSTHATH_02341</name>
</gene>
<dbReference type="EMBL" id="ACIO01000180">
    <property type="protein sequence ID" value="EFC99450.1"/>
    <property type="molecule type" value="Genomic_DNA"/>
</dbReference>
<reference evidence="1 2" key="1">
    <citation type="submission" date="2010-01" db="EMBL/GenBank/DDBJ databases">
        <authorList>
            <person name="Weinstock G."/>
            <person name="Sodergren E."/>
            <person name="Clifton S."/>
            <person name="Fulton L."/>
            <person name="Fulton B."/>
            <person name="Courtney L."/>
            <person name="Fronick C."/>
            <person name="Harrison M."/>
            <person name="Strong C."/>
            <person name="Farmer C."/>
            <person name="Delahaunty K."/>
            <person name="Markovic C."/>
            <person name="Hall O."/>
            <person name="Minx P."/>
            <person name="Tomlinson C."/>
            <person name="Mitreva M."/>
            <person name="Nelson J."/>
            <person name="Hou S."/>
            <person name="Wollam A."/>
            <person name="Pepin K.H."/>
            <person name="Johnson M."/>
            <person name="Bhonagiri V."/>
            <person name="Nash W.E."/>
            <person name="Warren W."/>
            <person name="Chinwalla A."/>
            <person name="Mardis E.R."/>
            <person name="Wilson R.K."/>
        </authorList>
    </citation>
    <scope>NUCLEOTIDE SEQUENCE [LARGE SCALE GENOMIC DNA]</scope>
    <source>
        <strain evidence="1 2">DSM 13479</strain>
    </source>
</reference>
<comment type="caution">
    <text evidence="1">The sequence shown here is derived from an EMBL/GenBank/DDBJ whole genome shotgun (WGS) entry which is preliminary data.</text>
</comment>